<evidence type="ECO:0000313" key="3">
    <source>
        <dbReference type="Proteomes" id="UP001212821"/>
    </source>
</evidence>
<dbReference type="Proteomes" id="UP001212821">
    <property type="component" value="Chromosome"/>
</dbReference>
<proteinExistence type="predicted"/>
<evidence type="ECO:0000313" key="2">
    <source>
        <dbReference type="EMBL" id="WBP84984.1"/>
    </source>
</evidence>
<reference evidence="3" key="1">
    <citation type="submission" date="2022-12" db="EMBL/GenBank/DDBJ databases">
        <authorList>
            <person name="Mo P."/>
        </authorList>
    </citation>
    <scope>NUCLEOTIDE SEQUENCE [LARGE SCALE GENOMIC DNA]</scope>
    <source>
        <strain evidence="3">HUAS 3-15</strain>
    </source>
</reference>
<protein>
    <submittedName>
        <fullName evidence="2">Uncharacterized protein</fullName>
    </submittedName>
</protein>
<evidence type="ECO:0000256" key="1">
    <source>
        <dbReference type="SAM" id="MobiDB-lite"/>
    </source>
</evidence>
<dbReference type="EMBL" id="CP115450">
    <property type="protein sequence ID" value="WBP84984.1"/>
    <property type="molecule type" value="Genomic_DNA"/>
</dbReference>
<feature type="compositionally biased region" description="Low complexity" evidence="1">
    <location>
        <begin position="93"/>
        <end position="106"/>
    </location>
</feature>
<feature type="region of interest" description="Disordered" evidence="1">
    <location>
        <begin position="93"/>
        <end position="113"/>
    </location>
</feature>
<accession>A0ABY7PXQ9</accession>
<gene>
    <name evidence="2" type="ORF">O1G21_03375</name>
</gene>
<dbReference type="RefSeq" id="WP_270140597.1">
    <property type="nucleotide sequence ID" value="NZ_CP115450.1"/>
</dbReference>
<name>A0ABY7PXQ9_9ACTN</name>
<organism evidence="2 3">
    <name type="scientific">Kitasatospora cathayae</name>
    <dbReference type="NCBI Taxonomy" id="3004092"/>
    <lineage>
        <taxon>Bacteria</taxon>
        <taxon>Bacillati</taxon>
        <taxon>Actinomycetota</taxon>
        <taxon>Actinomycetes</taxon>
        <taxon>Kitasatosporales</taxon>
        <taxon>Streptomycetaceae</taxon>
        <taxon>Kitasatospora</taxon>
    </lineage>
</organism>
<keyword evidence="3" id="KW-1185">Reference proteome</keyword>
<sequence length="113" mass="11543">MAVVRRRLGVLPPGREAFDAFDALDAVDLDAVDLDAVDLDAVDVREVPAADPAFGLLDFAVLLFAADRPARAGAEAAPARLLGRVWVSQTAAAPAAATGHSTTPSTPSSPAPV</sequence>